<dbReference type="InterPro" id="IPR051677">
    <property type="entry name" value="AfsR-DnrI-RedD_regulator"/>
</dbReference>
<dbReference type="SMART" id="SM01043">
    <property type="entry name" value="BTAD"/>
    <property type="match status" value="1"/>
</dbReference>
<dbReference type="InterPro" id="IPR027417">
    <property type="entry name" value="P-loop_NTPase"/>
</dbReference>
<keyword evidence="9" id="KW-1185">Reference proteome</keyword>
<keyword evidence="2" id="KW-0805">Transcription regulation</keyword>
<dbReference type="PRINTS" id="PR00364">
    <property type="entry name" value="DISEASERSIST"/>
</dbReference>
<feature type="region of interest" description="Disordered" evidence="5">
    <location>
        <begin position="1019"/>
        <end position="1038"/>
    </location>
</feature>
<keyword evidence="4" id="KW-0804">Transcription</keyword>
<dbReference type="InterPro" id="IPR001867">
    <property type="entry name" value="OmpR/PhoB-type_DNA-bd"/>
</dbReference>
<name>A0ABQ4EM91_9ACTN</name>
<dbReference type="InterPro" id="IPR049945">
    <property type="entry name" value="AAA_22"/>
</dbReference>
<dbReference type="InterPro" id="IPR036388">
    <property type="entry name" value="WH-like_DNA-bd_sf"/>
</dbReference>
<comment type="similarity">
    <text evidence="1">Belongs to the AfsR/DnrI/RedD regulatory family.</text>
</comment>
<dbReference type="InterPro" id="IPR005158">
    <property type="entry name" value="BTAD"/>
</dbReference>
<dbReference type="InterPro" id="IPR011990">
    <property type="entry name" value="TPR-like_helical_dom_sf"/>
</dbReference>
<gene>
    <name evidence="8" type="ORF">Pma05_21390</name>
</gene>
<dbReference type="Gene3D" id="3.40.50.300">
    <property type="entry name" value="P-loop containing nucleotide triphosphate hydrolases"/>
    <property type="match status" value="1"/>
</dbReference>
<reference evidence="8 9" key="1">
    <citation type="submission" date="2021-01" db="EMBL/GenBank/DDBJ databases">
        <title>Whole genome shotgun sequence of Plantactinospora mayteni NBRC 109088.</title>
        <authorList>
            <person name="Komaki H."/>
            <person name="Tamura T."/>
        </authorList>
    </citation>
    <scope>NUCLEOTIDE SEQUENCE [LARGE SCALE GENOMIC DNA]</scope>
    <source>
        <strain evidence="8 9">NBRC 109088</strain>
    </source>
</reference>
<evidence type="ECO:0000256" key="3">
    <source>
        <dbReference type="ARBA" id="ARBA00023125"/>
    </source>
</evidence>
<comment type="caution">
    <text evidence="8">The sequence shown here is derived from an EMBL/GenBank/DDBJ whole genome shotgun (WGS) entry which is preliminary data.</text>
</comment>
<dbReference type="PANTHER" id="PTHR35807">
    <property type="entry name" value="TRANSCRIPTIONAL REGULATOR REDD-RELATED"/>
    <property type="match status" value="1"/>
</dbReference>
<feature type="compositionally biased region" description="Basic and acidic residues" evidence="5">
    <location>
        <begin position="268"/>
        <end position="284"/>
    </location>
</feature>
<evidence type="ECO:0000256" key="5">
    <source>
        <dbReference type="SAM" id="MobiDB-lite"/>
    </source>
</evidence>
<evidence type="ECO:0000313" key="9">
    <source>
        <dbReference type="Proteomes" id="UP000621500"/>
    </source>
</evidence>
<evidence type="ECO:0000256" key="4">
    <source>
        <dbReference type="ARBA" id="ARBA00023163"/>
    </source>
</evidence>
<feature type="domain" description="Bacterial transcriptional activator" evidence="7">
    <location>
        <begin position="89"/>
        <end position="234"/>
    </location>
</feature>
<dbReference type="Proteomes" id="UP000621500">
    <property type="component" value="Unassembled WGS sequence"/>
</dbReference>
<sequence>MEVWDGDSWHAVRGARLRSLLAALVLHRGADVSPDRLVAEVWTGSAPTSARSLVRGYVMSLRRAFGPDGAAVVVGRRTGYHFALPRDAVDSYRFERLCADGRAALHAGKLWQGRQILAEALGLWAGPALPDTPRSPSLAAYVARLEELRLVALEARIEADLHLCRHREILGELRQLVAEQPGRERVVAQWMRALYADGRRAEALNAYLHARQRLVGEFGIDPGPELRRVHQDILADGLSDPEPQDHPPSARAADAAQRRAGESSRGPRVADPDRTGTRLEEPRRPWQTPADIADFIGRERELADCERWLGTPGETALRVVAICGRAGVGKSTLAVHLAHRLRPAYPDGQLYADLRGDSEPARPADVLGTFLRGLGVPGMSVPKDTDERVAMFRSHLANRRLLVILENAVDERQVRPLLPGGSGCAVLVTSRSRLSALAGAHLLNLDVFPVESALALLERSLGAQRFRAELAAATDLTGLCGHLPLAVRILAARVAASPQTPLSWFVEQLTDERRRLDELRVGDLDVRASIGSGLCGMADPEHRVLRRLALFDAPDVPAWVAAAAADLPLAAAEAALSVLVARRLLDDAGVDRCGQLRYRFHSLVRLFARERAEQEPAAERAAAVDRVLAGWLSLARYADRHAPARTLAAVEAPAPTWSVPEPVRRIAERDPFGWFEAEQPALLATVLQAAAAGRAGTAWRLAAATHGYYELRNVYDDGQRAHETALAACQATGDELGMAVLRRNLADLFSSKPGSDVEVKLNHATAARELFRRLGERRGEADAWYLCATVHRTRGEQQAALRCLATSYRLARQAGYRLGVLHVWQQLSILRRQQGRLGEALSDAQIAQALAAELHSPRDRSVALGLIGVIHRDRREAGRAEAAFTEAIAIADRTADQLQLAFLYGHLGGLYADQGHPAARFTLDHGLALSRAGHSLYGQALALHALGRLDLAALDPDRAVARLSEAAELYRRAEHRYAEARVLGTLAQALAVAGDPARAGEVRDQAVRLLRRLGNDAEAESVAGAAAGPSPTRPGDRP</sequence>
<dbReference type="PANTHER" id="PTHR35807:SF1">
    <property type="entry name" value="TRANSCRIPTIONAL REGULATOR REDD"/>
    <property type="match status" value="1"/>
</dbReference>
<dbReference type="EMBL" id="BONX01000011">
    <property type="protein sequence ID" value="GIG95566.1"/>
    <property type="molecule type" value="Genomic_DNA"/>
</dbReference>
<dbReference type="InterPro" id="IPR016032">
    <property type="entry name" value="Sig_transdc_resp-reg_C-effctor"/>
</dbReference>
<feature type="region of interest" description="Disordered" evidence="5">
    <location>
        <begin position="236"/>
        <end position="286"/>
    </location>
</feature>
<dbReference type="SUPFAM" id="SSF52540">
    <property type="entry name" value="P-loop containing nucleoside triphosphate hydrolases"/>
    <property type="match status" value="1"/>
</dbReference>
<evidence type="ECO:0000256" key="2">
    <source>
        <dbReference type="ARBA" id="ARBA00023015"/>
    </source>
</evidence>
<dbReference type="SMART" id="SM00028">
    <property type="entry name" value="TPR"/>
    <property type="match status" value="4"/>
</dbReference>
<feature type="compositionally biased region" description="Low complexity" evidence="5">
    <location>
        <begin position="1020"/>
        <end position="1030"/>
    </location>
</feature>
<dbReference type="SMART" id="SM00862">
    <property type="entry name" value="Trans_reg_C"/>
    <property type="match status" value="1"/>
</dbReference>
<dbReference type="SUPFAM" id="SSF48452">
    <property type="entry name" value="TPR-like"/>
    <property type="match status" value="3"/>
</dbReference>
<evidence type="ECO:0000313" key="8">
    <source>
        <dbReference type="EMBL" id="GIG95566.1"/>
    </source>
</evidence>
<dbReference type="Pfam" id="PF13401">
    <property type="entry name" value="AAA_22"/>
    <property type="match status" value="1"/>
</dbReference>
<evidence type="ECO:0000256" key="1">
    <source>
        <dbReference type="ARBA" id="ARBA00005820"/>
    </source>
</evidence>
<proteinExistence type="inferred from homology"/>
<dbReference type="CDD" id="cd15831">
    <property type="entry name" value="BTAD"/>
    <property type="match status" value="1"/>
</dbReference>
<accession>A0ABQ4EM91</accession>
<dbReference type="Gene3D" id="1.10.10.10">
    <property type="entry name" value="Winged helix-like DNA-binding domain superfamily/Winged helix DNA-binding domain"/>
    <property type="match status" value="1"/>
</dbReference>
<dbReference type="Pfam" id="PF03704">
    <property type="entry name" value="BTAD"/>
    <property type="match status" value="1"/>
</dbReference>
<organism evidence="8 9">
    <name type="scientific">Plantactinospora mayteni</name>
    <dbReference type="NCBI Taxonomy" id="566021"/>
    <lineage>
        <taxon>Bacteria</taxon>
        <taxon>Bacillati</taxon>
        <taxon>Actinomycetota</taxon>
        <taxon>Actinomycetes</taxon>
        <taxon>Micromonosporales</taxon>
        <taxon>Micromonosporaceae</taxon>
        <taxon>Plantactinospora</taxon>
    </lineage>
</organism>
<dbReference type="SUPFAM" id="SSF46894">
    <property type="entry name" value="C-terminal effector domain of the bipartite response regulators"/>
    <property type="match status" value="1"/>
</dbReference>
<dbReference type="InterPro" id="IPR019734">
    <property type="entry name" value="TPR_rpt"/>
</dbReference>
<dbReference type="Gene3D" id="1.25.40.10">
    <property type="entry name" value="Tetratricopeptide repeat domain"/>
    <property type="match status" value="3"/>
</dbReference>
<keyword evidence="3" id="KW-0238">DNA-binding</keyword>
<evidence type="ECO:0000259" key="7">
    <source>
        <dbReference type="SMART" id="SM01043"/>
    </source>
</evidence>
<feature type="domain" description="OmpR/PhoB-type" evidence="6">
    <location>
        <begin position="14"/>
        <end position="82"/>
    </location>
</feature>
<protein>
    <submittedName>
        <fullName evidence="8">SARP family transcriptional regulator</fullName>
    </submittedName>
</protein>
<evidence type="ECO:0000259" key="6">
    <source>
        <dbReference type="SMART" id="SM00862"/>
    </source>
</evidence>